<dbReference type="InterPro" id="IPR050490">
    <property type="entry name" value="Bact_solute-bd_prot1"/>
</dbReference>
<dbReference type="SUPFAM" id="SSF53850">
    <property type="entry name" value="Periplasmic binding protein-like II"/>
    <property type="match status" value="1"/>
</dbReference>
<dbReference type="PROSITE" id="PS01037">
    <property type="entry name" value="SBP_BACTERIAL_1"/>
    <property type="match status" value="1"/>
</dbReference>
<dbReference type="Proteomes" id="UP000295636">
    <property type="component" value="Unassembled WGS sequence"/>
</dbReference>
<sequence length="490" mass="54431">MRYNRLVRYNGKEGLAMHRSMHRSPLLIALAAALALSAAGCGGTAAEPRGGRAHDSLADKPERTSTPVKAKPELKGKIRIGFVGLNDQTAPDPLMGDTVYGADELKKRLKLDYPNIDFEVVTYPYKDHQAKVKALIESRQIDVSVESDSKFMWNQGLSEDLSPWLEKDKEWSKDHYVSPSLFTGPLEVDKTGQPVNNALPIAVDASGIYYDKKLFQDFGVPFISDHPTWDEIADKAKRLTGINPVTGETCYGVFMRIPSDHVGYNVSIIANTFGADMGRMGYKEYLNRVSLNSEGMVKAANYLKSLMPFAPPGMIQGQGGEKWSTPRNNIAIYINLPAIQMQKFRSLKLTDRYDVAMIPQGLDGSGGFLGGIRVQMVKNAQAKELAWEIVKWMSVGNGQRFLWETKTMMPVSLKALGPDYKPDALDEKMFSMVGQAQRMSPIWFTTAKFALTRAMEKVLLKDTPAQEALNQAQQEVDSEFAKMKSVDPKG</sequence>
<evidence type="ECO:0000256" key="3">
    <source>
        <dbReference type="ARBA" id="ARBA00022729"/>
    </source>
</evidence>
<dbReference type="InterPro" id="IPR006061">
    <property type="entry name" value="SBP_1_CS"/>
</dbReference>
<keyword evidence="3" id="KW-0732">Signal</keyword>
<evidence type="ECO:0000313" key="6">
    <source>
        <dbReference type="Proteomes" id="UP000295636"/>
    </source>
</evidence>
<evidence type="ECO:0000256" key="4">
    <source>
        <dbReference type="SAM" id="MobiDB-lite"/>
    </source>
</evidence>
<comment type="similarity">
    <text evidence="1">Belongs to the bacterial solute-binding protein 1 family.</text>
</comment>
<evidence type="ECO:0000256" key="1">
    <source>
        <dbReference type="ARBA" id="ARBA00008520"/>
    </source>
</evidence>
<name>A0A4R5KX85_9BACL</name>
<organism evidence="5 6">
    <name type="scientific">Paenibacillus piri</name>
    <dbReference type="NCBI Taxonomy" id="2547395"/>
    <lineage>
        <taxon>Bacteria</taxon>
        <taxon>Bacillati</taxon>
        <taxon>Bacillota</taxon>
        <taxon>Bacilli</taxon>
        <taxon>Bacillales</taxon>
        <taxon>Paenibacillaceae</taxon>
        <taxon>Paenibacillus</taxon>
    </lineage>
</organism>
<evidence type="ECO:0000313" key="5">
    <source>
        <dbReference type="EMBL" id="TDF99798.1"/>
    </source>
</evidence>
<dbReference type="GO" id="GO:0055085">
    <property type="term" value="P:transmembrane transport"/>
    <property type="evidence" value="ECO:0007669"/>
    <property type="project" value="InterPro"/>
</dbReference>
<proteinExistence type="inferred from homology"/>
<comment type="caution">
    <text evidence="5">The sequence shown here is derived from an EMBL/GenBank/DDBJ whole genome shotgun (WGS) entry which is preliminary data.</text>
</comment>
<feature type="compositionally biased region" description="Basic and acidic residues" evidence="4">
    <location>
        <begin position="479"/>
        <end position="490"/>
    </location>
</feature>
<keyword evidence="6" id="KW-1185">Reference proteome</keyword>
<feature type="region of interest" description="Disordered" evidence="4">
    <location>
        <begin position="470"/>
        <end position="490"/>
    </location>
</feature>
<dbReference type="AlphaFoldDB" id="A0A4R5KX85"/>
<feature type="compositionally biased region" description="Basic and acidic residues" evidence="4">
    <location>
        <begin position="49"/>
        <end position="63"/>
    </location>
</feature>
<keyword evidence="2" id="KW-0813">Transport</keyword>
<dbReference type="InterPro" id="IPR006059">
    <property type="entry name" value="SBP"/>
</dbReference>
<reference evidence="5 6" key="1">
    <citation type="submission" date="2019-03" db="EMBL/GenBank/DDBJ databases">
        <title>This is whole genome sequence of Paenibacillus sp MS74 strain.</title>
        <authorList>
            <person name="Trinh H.N."/>
        </authorList>
    </citation>
    <scope>NUCLEOTIDE SEQUENCE [LARGE SCALE GENOMIC DNA]</scope>
    <source>
        <strain evidence="5 6">MS74</strain>
    </source>
</reference>
<dbReference type="Gene3D" id="3.40.190.10">
    <property type="entry name" value="Periplasmic binding protein-like II"/>
    <property type="match status" value="2"/>
</dbReference>
<accession>A0A4R5KX85</accession>
<dbReference type="PANTHER" id="PTHR43649:SF12">
    <property type="entry name" value="DIACETYLCHITOBIOSE BINDING PROTEIN DASA"/>
    <property type="match status" value="1"/>
</dbReference>
<dbReference type="EMBL" id="SMRT01000002">
    <property type="protein sequence ID" value="TDF99798.1"/>
    <property type="molecule type" value="Genomic_DNA"/>
</dbReference>
<dbReference type="PANTHER" id="PTHR43649">
    <property type="entry name" value="ARABINOSE-BINDING PROTEIN-RELATED"/>
    <property type="match status" value="1"/>
</dbReference>
<evidence type="ECO:0000256" key="2">
    <source>
        <dbReference type="ARBA" id="ARBA00022448"/>
    </source>
</evidence>
<protein>
    <submittedName>
        <fullName evidence="5">Extracellular solute-binding protein</fullName>
    </submittedName>
</protein>
<gene>
    <name evidence="5" type="ORF">E1757_08270</name>
</gene>
<dbReference type="Pfam" id="PF01547">
    <property type="entry name" value="SBP_bac_1"/>
    <property type="match status" value="1"/>
</dbReference>
<feature type="region of interest" description="Disordered" evidence="4">
    <location>
        <begin position="45"/>
        <end position="68"/>
    </location>
</feature>
<dbReference type="OrthoDB" id="9782846at2"/>